<gene>
    <name evidence="6" type="ORF">GCM10009799_01020</name>
</gene>
<organism evidence="6 7">
    <name type="scientific">Nocardiopsis rhodophaea</name>
    <dbReference type="NCBI Taxonomy" id="280238"/>
    <lineage>
        <taxon>Bacteria</taxon>
        <taxon>Bacillati</taxon>
        <taxon>Actinomycetota</taxon>
        <taxon>Actinomycetes</taxon>
        <taxon>Streptosporangiales</taxon>
        <taxon>Nocardiopsidaceae</taxon>
        <taxon>Nocardiopsis</taxon>
    </lineage>
</organism>
<dbReference type="EMBL" id="BAAAPC010000001">
    <property type="protein sequence ID" value="GAA1979682.1"/>
    <property type="molecule type" value="Genomic_DNA"/>
</dbReference>
<dbReference type="InterPro" id="IPR036390">
    <property type="entry name" value="WH_DNA-bd_sf"/>
</dbReference>
<dbReference type="PROSITE" id="PS50931">
    <property type="entry name" value="HTH_LYSR"/>
    <property type="match status" value="1"/>
</dbReference>
<evidence type="ECO:0000256" key="3">
    <source>
        <dbReference type="ARBA" id="ARBA00023125"/>
    </source>
</evidence>
<feature type="domain" description="HTH lysR-type" evidence="5">
    <location>
        <begin position="1"/>
        <end position="58"/>
    </location>
</feature>
<dbReference type="Proteomes" id="UP001501585">
    <property type="component" value="Unassembled WGS sequence"/>
</dbReference>
<dbReference type="Pfam" id="PF03466">
    <property type="entry name" value="LysR_substrate"/>
    <property type="match status" value="1"/>
</dbReference>
<dbReference type="Gene3D" id="1.10.10.10">
    <property type="entry name" value="Winged helix-like DNA-binding domain superfamily/Winged helix DNA-binding domain"/>
    <property type="match status" value="1"/>
</dbReference>
<evidence type="ECO:0000256" key="4">
    <source>
        <dbReference type="ARBA" id="ARBA00023163"/>
    </source>
</evidence>
<reference evidence="6 7" key="1">
    <citation type="journal article" date="2019" name="Int. J. Syst. Evol. Microbiol.">
        <title>The Global Catalogue of Microorganisms (GCM) 10K type strain sequencing project: providing services to taxonomists for standard genome sequencing and annotation.</title>
        <authorList>
            <consortium name="The Broad Institute Genomics Platform"/>
            <consortium name="The Broad Institute Genome Sequencing Center for Infectious Disease"/>
            <person name="Wu L."/>
            <person name="Ma J."/>
        </authorList>
    </citation>
    <scope>NUCLEOTIDE SEQUENCE [LARGE SCALE GENOMIC DNA]</scope>
    <source>
        <strain evidence="6 7">JCM 15313</strain>
    </source>
</reference>
<comment type="caution">
    <text evidence="6">The sequence shown here is derived from an EMBL/GenBank/DDBJ whole genome shotgun (WGS) entry which is preliminary data.</text>
</comment>
<dbReference type="PANTHER" id="PTHR30346">
    <property type="entry name" value="TRANSCRIPTIONAL DUAL REGULATOR HCAR-RELATED"/>
    <property type="match status" value="1"/>
</dbReference>
<keyword evidence="4" id="KW-0804">Transcription</keyword>
<dbReference type="InterPro" id="IPR036388">
    <property type="entry name" value="WH-like_DNA-bd_sf"/>
</dbReference>
<evidence type="ECO:0000313" key="6">
    <source>
        <dbReference type="EMBL" id="GAA1979682.1"/>
    </source>
</evidence>
<dbReference type="PANTHER" id="PTHR30346:SF0">
    <property type="entry name" value="HCA OPERON TRANSCRIPTIONAL ACTIVATOR HCAR"/>
    <property type="match status" value="1"/>
</dbReference>
<dbReference type="PRINTS" id="PR00039">
    <property type="entry name" value="HTHLYSR"/>
</dbReference>
<dbReference type="RefSeq" id="WP_344159315.1">
    <property type="nucleotide sequence ID" value="NZ_BAAAPC010000001.1"/>
</dbReference>
<keyword evidence="2" id="KW-0805">Transcription regulation</keyword>
<dbReference type="InterPro" id="IPR005119">
    <property type="entry name" value="LysR_subst-bd"/>
</dbReference>
<evidence type="ECO:0000256" key="2">
    <source>
        <dbReference type="ARBA" id="ARBA00023015"/>
    </source>
</evidence>
<keyword evidence="7" id="KW-1185">Reference proteome</keyword>
<comment type="similarity">
    <text evidence="1">Belongs to the LysR transcriptional regulatory family.</text>
</comment>
<name>A0ABN2S3B5_9ACTN</name>
<dbReference type="CDD" id="cd08414">
    <property type="entry name" value="PBP2_LTTR_aromatics_like"/>
    <property type="match status" value="1"/>
</dbReference>
<proteinExistence type="inferred from homology"/>
<accession>A0ABN2S3B5</accession>
<evidence type="ECO:0000259" key="5">
    <source>
        <dbReference type="PROSITE" id="PS50931"/>
    </source>
</evidence>
<protein>
    <submittedName>
        <fullName evidence="6">LysR substrate-binding domain-containing protein</fullName>
    </submittedName>
</protein>
<evidence type="ECO:0000313" key="7">
    <source>
        <dbReference type="Proteomes" id="UP001501585"/>
    </source>
</evidence>
<dbReference type="Gene3D" id="3.40.190.10">
    <property type="entry name" value="Periplasmic binding protein-like II"/>
    <property type="match status" value="2"/>
</dbReference>
<dbReference type="SUPFAM" id="SSF53850">
    <property type="entry name" value="Periplasmic binding protein-like II"/>
    <property type="match status" value="1"/>
</dbReference>
<dbReference type="Pfam" id="PF00126">
    <property type="entry name" value="HTH_1"/>
    <property type="match status" value="1"/>
</dbReference>
<sequence>MELRQVRYFCAVAEEGHLGRAAERLGVRSPSLSQQIRVLEGRLGAQLFERTPAGMVLSRAGRALLPEARATLAAADRAARVVEDAGKRLEVGIPPGLPPGVPPRVQDAARAAGTRVSFVDAGTAHQLSLLARRELDAGVVNLPADTTGMAVSVVQDVPLGVVMSAAASLADRATVSWDDLAGHELLWFRRDRAPGYHDAVLNACHAGGWRPRLRVSAARRAVTRAELAGGPVVALQPESVHSGDASLAWRPLANGAPRMRVALAWRGDERHPVFSAIARDLAS</sequence>
<evidence type="ECO:0000256" key="1">
    <source>
        <dbReference type="ARBA" id="ARBA00009437"/>
    </source>
</evidence>
<keyword evidence="3" id="KW-0238">DNA-binding</keyword>
<dbReference type="SUPFAM" id="SSF46785">
    <property type="entry name" value="Winged helix' DNA-binding domain"/>
    <property type="match status" value="1"/>
</dbReference>
<dbReference type="InterPro" id="IPR000847">
    <property type="entry name" value="LysR_HTH_N"/>
</dbReference>